<dbReference type="InterPro" id="IPR040167">
    <property type="entry name" value="TF_CP2-like"/>
</dbReference>
<feature type="non-terminal residue" evidence="3">
    <location>
        <position position="52"/>
    </location>
</feature>
<feature type="domain" description="Grh/CP2 DB" evidence="2">
    <location>
        <begin position="23"/>
        <end position="52"/>
    </location>
</feature>
<organism evidence="3 4">
    <name type="scientific">Danionella cerebrum</name>
    <dbReference type="NCBI Taxonomy" id="2873325"/>
    <lineage>
        <taxon>Eukaryota</taxon>
        <taxon>Metazoa</taxon>
        <taxon>Chordata</taxon>
        <taxon>Craniata</taxon>
        <taxon>Vertebrata</taxon>
        <taxon>Euteleostomi</taxon>
        <taxon>Actinopterygii</taxon>
        <taxon>Neopterygii</taxon>
        <taxon>Teleostei</taxon>
        <taxon>Ostariophysi</taxon>
        <taxon>Cypriniformes</taxon>
        <taxon>Danionidae</taxon>
        <taxon>Danioninae</taxon>
        <taxon>Danionella</taxon>
    </lineage>
</organism>
<keyword evidence="1" id="KW-0238">DNA-binding</keyword>
<dbReference type="Proteomes" id="UP000316079">
    <property type="component" value="Unassembled WGS sequence"/>
</dbReference>
<dbReference type="GO" id="GO:0005634">
    <property type="term" value="C:nucleus"/>
    <property type="evidence" value="ECO:0007669"/>
    <property type="project" value="UniProtKB-SubCell"/>
</dbReference>
<gene>
    <name evidence="3" type="ORF">DNTS_005018</name>
</gene>
<dbReference type="InterPro" id="IPR007604">
    <property type="entry name" value="CP2"/>
</dbReference>
<proteinExistence type="predicted"/>
<dbReference type="OrthoDB" id="8863169at2759"/>
<name>A0A553Q9R0_9TELE</name>
<dbReference type="GO" id="GO:0001228">
    <property type="term" value="F:DNA-binding transcription activator activity, RNA polymerase II-specific"/>
    <property type="evidence" value="ECO:0007669"/>
    <property type="project" value="TreeGrafter"/>
</dbReference>
<keyword evidence="1" id="KW-0539">Nucleus</keyword>
<comment type="subcellular location">
    <subcellularLocation>
        <location evidence="1">Nucleus</location>
    </subcellularLocation>
</comment>
<dbReference type="PANTHER" id="PTHR11037">
    <property type="entry name" value="TRANSCRIPTION FACTOR CP2"/>
    <property type="match status" value="1"/>
</dbReference>
<evidence type="ECO:0000313" key="3">
    <source>
        <dbReference type="EMBL" id="TRY86673.1"/>
    </source>
</evidence>
<evidence type="ECO:0000259" key="2">
    <source>
        <dbReference type="PROSITE" id="PS51968"/>
    </source>
</evidence>
<dbReference type="EMBL" id="SRMA01026194">
    <property type="protein sequence ID" value="TRY86673.1"/>
    <property type="molecule type" value="Genomic_DNA"/>
</dbReference>
<reference evidence="3 4" key="1">
    <citation type="journal article" date="2019" name="Sci. Data">
        <title>Hybrid genome assembly and annotation of Danionella translucida.</title>
        <authorList>
            <person name="Kadobianskyi M."/>
            <person name="Schulze L."/>
            <person name="Schuelke M."/>
            <person name="Judkewitz B."/>
        </authorList>
    </citation>
    <scope>NUCLEOTIDE SEQUENCE [LARGE SCALE GENOMIC DNA]</scope>
    <source>
        <strain evidence="3 4">Bolton</strain>
    </source>
</reference>
<keyword evidence="4" id="KW-1185">Reference proteome</keyword>
<dbReference type="AlphaFoldDB" id="A0A553Q9R0"/>
<dbReference type="GO" id="GO:0000978">
    <property type="term" value="F:RNA polymerase II cis-regulatory region sequence-specific DNA binding"/>
    <property type="evidence" value="ECO:0007669"/>
    <property type="project" value="TreeGrafter"/>
</dbReference>
<evidence type="ECO:0000256" key="1">
    <source>
        <dbReference type="PROSITE-ProRule" id="PRU01313"/>
    </source>
</evidence>
<evidence type="ECO:0000313" key="4">
    <source>
        <dbReference type="Proteomes" id="UP000316079"/>
    </source>
</evidence>
<comment type="caution">
    <text evidence="3">The sequence shown here is derived from an EMBL/GenBank/DDBJ whole genome shotgun (WGS) entry which is preliminary data.</text>
</comment>
<protein>
    <recommendedName>
        <fullName evidence="2">Grh/CP2 DB domain-containing protein</fullName>
    </recommendedName>
</protein>
<accession>A0A553Q9R0</accession>
<dbReference type="PANTHER" id="PTHR11037:SF11">
    <property type="entry name" value="ALPHA-GLOBIN TRANSCRIPTION FACTOR CP2"/>
    <property type="match status" value="1"/>
</dbReference>
<dbReference type="PROSITE" id="PS51968">
    <property type="entry name" value="GRH_CP2_DB"/>
    <property type="match status" value="1"/>
</dbReference>
<sequence>MSDVLALPIFKQEESNLPPESDDKILPFQYVLCAATSPAVKLHDETLTYLNQ</sequence>